<organism evidence="2 3">
    <name type="scientific">Paragonimus westermani</name>
    <dbReference type="NCBI Taxonomy" id="34504"/>
    <lineage>
        <taxon>Eukaryota</taxon>
        <taxon>Metazoa</taxon>
        <taxon>Spiralia</taxon>
        <taxon>Lophotrochozoa</taxon>
        <taxon>Platyhelminthes</taxon>
        <taxon>Trematoda</taxon>
        <taxon>Digenea</taxon>
        <taxon>Plagiorchiida</taxon>
        <taxon>Troglotremata</taxon>
        <taxon>Troglotrematidae</taxon>
        <taxon>Paragonimus</taxon>
    </lineage>
</organism>
<sequence>MSLPTLSVVSDSESSLIISEDFVRLRNECADLLHDMNSWIDRFGNRSNTNRPFTHPRNLSAFQVIYIELRQWLNYIQRCSHRRSNMSLCRCESYLSQNYLEALISREADFNRLCVLGREILNGDISTNCSSMLASFYDDDKMPSLRDNIIAAQLTEIIRMWHGTMKHQQCDKPCCLRYIELDIEEAEAKLRSTNRQTYSLKIMLTRPSPSTSINVACAIDELKAQHAALKQTLRTLYFAGRLLQLLVSSSVGPVARGTQLSNEATPQSVLDQEARGETNTRYLIGRVQDLADAAHDIWFLQLELRELWKFRCRPAATSELNESGSLCGSTCRRFSVEHASGWSSPLHKTGRHTRAMSPSPLDPPKNQFCSTPDLGCDPHLRPIFQSPTLVGRALQVPQNMARQCTSSATLPSSLAFKESGFGSDSNRTLPSIPSPRSAPLQWIDSPLRFEAIPSDPQPWNSSKSCSQPKDHGAASSPSLGVTRSLSLDCLWSSHFFLIGAVSQLEAGASQNADNVHVFRTRSYTQLDRGVLVGTPFHTLASSSDAIISPFRYADFENSIERHCQQQDQFCRPEMLTLDVRSISDDEGHEETTFSELLPSNAETDNTGSTTSPSSFGLIVSPIQSQSKNRTSMNTTESLGTGLVAVRPSEPANEGLEWDDSGDLRGMGIKSGSLDSGFGFHLYPIPSGGDGNSRVGANFYNEYNGRSSTRISTDVFASSTPDSIHRSSLTLAAEAADAFVCVRLRPSNHQLSCARNTPDQSKNYVLRTNDYKEGLDPVSCSTPTHTSFYGSSHPTCSPTAIYAPWSPRLNSSPKTNGSYRTDYTEAVVSTSKLPRSESLLSLFTFQQNPLILESANIRSSFLTPPDLYLFLKSIHQDAVPLVNLLTRLERPSVPSIAIGQNDAQCSQSDSNLTSSDAERERIQLDIDLSFLQYYARYLTEWSAASDVLYTQLKELPASSSQANEITLAVHVFVDWVDALQM</sequence>
<dbReference type="OrthoDB" id="6252562at2759"/>
<accession>A0A8T0DIQ6</accession>
<gene>
    <name evidence="2" type="ORF">P879_08016</name>
</gene>
<feature type="region of interest" description="Disordered" evidence="1">
    <location>
        <begin position="341"/>
        <end position="363"/>
    </location>
</feature>
<evidence type="ECO:0000313" key="2">
    <source>
        <dbReference type="EMBL" id="KAF8566848.1"/>
    </source>
</evidence>
<feature type="region of interest" description="Disordered" evidence="1">
    <location>
        <begin position="456"/>
        <end position="478"/>
    </location>
</feature>
<name>A0A8T0DIQ6_9TREM</name>
<comment type="caution">
    <text evidence="2">The sequence shown here is derived from an EMBL/GenBank/DDBJ whole genome shotgun (WGS) entry which is preliminary data.</text>
</comment>
<protein>
    <submittedName>
        <fullName evidence="2">Uncharacterized protein</fullName>
    </submittedName>
</protein>
<dbReference type="EMBL" id="JTDF01004547">
    <property type="protein sequence ID" value="KAF8566848.1"/>
    <property type="molecule type" value="Genomic_DNA"/>
</dbReference>
<keyword evidence="3" id="KW-1185">Reference proteome</keyword>
<evidence type="ECO:0000256" key="1">
    <source>
        <dbReference type="SAM" id="MobiDB-lite"/>
    </source>
</evidence>
<feature type="compositionally biased region" description="Polar residues" evidence="1">
    <location>
        <begin position="600"/>
        <end position="614"/>
    </location>
</feature>
<reference evidence="2 3" key="1">
    <citation type="submission" date="2019-07" db="EMBL/GenBank/DDBJ databases">
        <title>Annotation for the trematode Paragonimus westermani.</title>
        <authorList>
            <person name="Choi Y.-J."/>
        </authorList>
    </citation>
    <scope>NUCLEOTIDE SEQUENCE [LARGE SCALE GENOMIC DNA]</scope>
    <source>
        <strain evidence="2">180907_Pwestermani</strain>
    </source>
</reference>
<proteinExistence type="predicted"/>
<feature type="compositionally biased region" description="Polar residues" evidence="1">
    <location>
        <begin position="457"/>
        <end position="467"/>
    </location>
</feature>
<evidence type="ECO:0000313" key="3">
    <source>
        <dbReference type="Proteomes" id="UP000699462"/>
    </source>
</evidence>
<dbReference type="Proteomes" id="UP000699462">
    <property type="component" value="Unassembled WGS sequence"/>
</dbReference>
<feature type="region of interest" description="Disordered" evidence="1">
    <location>
        <begin position="587"/>
        <end position="617"/>
    </location>
</feature>
<feature type="non-terminal residue" evidence="2">
    <location>
        <position position="980"/>
    </location>
</feature>
<dbReference type="AlphaFoldDB" id="A0A8T0DIQ6"/>